<evidence type="ECO:0000256" key="3">
    <source>
        <dbReference type="ARBA" id="ARBA00022723"/>
    </source>
</evidence>
<dbReference type="RefSeq" id="WP_380317018.1">
    <property type="nucleotide sequence ID" value="NZ_JBHYPW010000003.1"/>
</dbReference>
<sequence>MPVPAASHPYWLRDNCPCPECRAPRGGQKLFRIGDLPDGLAAVEATEDATGLTVRWSDGHRSHYPAGWNAPAGPDERTEHAKRLWEAADFARGLPGADWAAYLADPEERAAVLASVLRSGFALLRGVPVEERQVLRVARSFGYVRETNYGELFDVRVEPDPANLAFTSAAVAPHTDNPYRDPVPTLQLLHCLRNDCPGGDSGLVDGFRAAALLRAEDPAAFDLLARTPVPFRYRDRGVELSVEKPLIGLDPRGAVREVRFNDRSTHTAALAALAPADLDAFYAAHRRFAAIVLRPELRLDFRLAPGDCLLFDNTRLLHARTAFEPGDGHRHLQGCYADLDALSSTLAVLRRTTAVLDELEALFEGEGSREYLGEAVTLAAHMLQAAALARAAGAPPALVAAALLHDIGHCRGGAPEAAAGPGGRPGDRHGESAAARLAPHFPPAVTEPVRLHVAAKRYLCTAEPGYADLLSPASVRTLAAQGGPMTPDEAAAFAAHPSGADAVAVRRWDEAAKDPAAPTPSFAEFRPLLRELMSS</sequence>
<comment type="similarity">
    <text evidence="2">Belongs to the gamma-BBH/TMLD family.</text>
</comment>
<evidence type="ECO:0000259" key="7">
    <source>
        <dbReference type="Pfam" id="PF01966"/>
    </source>
</evidence>
<evidence type="ECO:0000259" key="9">
    <source>
        <dbReference type="Pfam" id="PF06155"/>
    </source>
</evidence>
<comment type="caution">
    <text evidence="10">The sequence shown here is derived from an EMBL/GenBank/DDBJ whole genome shotgun (WGS) entry which is preliminary data.</text>
</comment>
<keyword evidence="6" id="KW-0408">Iron</keyword>
<dbReference type="InterPro" id="IPR050411">
    <property type="entry name" value="AlphaKG_dependent_hydroxylases"/>
</dbReference>
<dbReference type="Proteomes" id="UP001599542">
    <property type="component" value="Unassembled WGS sequence"/>
</dbReference>
<evidence type="ECO:0000256" key="6">
    <source>
        <dbReference type="ARBA" id="ARBA00023004"/>
    </source>
</evidence>
<evidence type="ECO:0000313" key="10">
    <source>
        <dbReference type="EMBL" id="MFE1350676.1"/>
    </source>
</evidence>
<gene>
    <name evidence="10" type="ORF">ACFW6T_01645</name>
</gene>
<protein>
    <submittedName>
        <fullName evidence="10">TauD/TfdA family dioxygenase</fullName>
    </submittedName>
</protein>
<feature type="domain" description="Gamma-butyrobetaine hydroxylase-like N-terminal" evidence="9">
    <location>
        <begin position="10"/>
        <end position="66"/>
    </location>
</feature>
<dbReference type="Pfam" id="PF06155">
    <property type="entry name" value="GBBH-like_N"/>
    <property type="match status" value="1"/>
</dbReference>
<dbReference type="PANTHER" id="PTHR10696:SF25">
    <property type="entry name" value="OXIDOREDUCTASE AIM17-RELATED"/>
    <property type="match status" value="1"/>
</dbReference>
<name>A0ABW6GD79_9ACTN</name>
<dbReference type="SUPFAM" id="SSF51197">
    <property type="entry name" value="Clavaminate synthase-like"/>
    <property type="match status" value="1"/>
</dbReference>
<dbReference type="Pfam" id="PF02668">
    <property type="entry name" value="TauD"/>
    <property type="match status" value="1"/>
</dbReference>
<dbReference type="SUPFAM" id="SSF109604">
    <property type="entry name" value="HD-domain/PDEase-like"/>
    <property type="match status" value="1"/>
</dbReference>
<dbReference type="CDD" id="cd00250">
    <property type="entry name" value="CAS_like"/>
    <property type="match status" value="1"/>
</dbReference>
<dbReference type="InterPro" id="IPR038492">
    <property type="entry name" value="GBBH-like_N_sf"/>
</dbReference>
<evidence type="ECO:0000256" key="1">
    <source>
        <dbReference type="ARBA" id="ARBA00001954"/>
    </source>
</evidence>
<feature type="domain" description="TauD/TfdA-like" evidence="8">
    <location>
        <begin position="96"/>
        <end position="336"/>
    </location>
</feature>
<dbReference type="InterPro" id="IPR006674">
    <property type="entry name" value="HD_domain"/>
</dbReference>
<dbReference type="Gene3D" id="3.30.2020.30">
    <property type="match status" value="1"/>
</dbReference>
<evidence type="ECO:0000259" key="8">
    <source>
        <dbReference type="Pfam" id="PF02668"/>
    </source>
</evidence>
<evidence type="ECO:0000256" key="5">
    <source>
        <dbReference type="ARBA" id="ARBA00023002"/>
    </source>
</evidence>
<organism evidence="10 11">
    <name type="scientific">Kitasatospora phosalacinea</name>
    <dbReference type="NCBI Taxonomy" id="2065"/>
    <lineage>
        <taxon>Bacteria</taxon>
        <taxon>Bacillati</taxon>
        <taxon>Actinomycetota</taxon>
        <taxon>Actinomycetes</taxon>
        <taxon>Kitasatosporales</taxon>
        <taxon>Streptomycetaceae</taxon>
        <taxon>Kitasatospora</taxon>
    </lineage>
</organism>
<keyword evidence="4 10" id="KW-0223">Dioxygenase</keyword>
<dbReference type="GO" id="GO:0051213">
    <property type="term" value="F:dioxygenase activity"/>
    <property type="evidence" value="ECO:0007669"/>
    <property type="project" value="UniProtKB-KW"/>
</dbReference>
<evidence type="ECO:0000256" key="2">
    <source>
        <dbReference type="ARBA" id="ARBA00008654"/>
    </source>
</evidence>
<keyword evidence="5" id="KW-0560">Oxidoreductase</keyword>
<dbReference type="EMBL" id="JBHYPX010000002">
    <property type="protein sequence ID" value="MFE1350676.1"/>
    <property type="molecule type" value="Genomic_DNA"/>
</dbReference>
<dbReference type="Gene3D" id="3.60.130.10">
    <property type="entry name" value="Clavaminate synthase-like"/>
    <property type="match status" value="1"/>
</dbReference>
<dbReference type="PANTHER" id="PTHR10696">
    <property type="entry name" value="GAMMA-BUTYROBETAINE HYDROXYLASE-RELATED"/>
    <property type="match status" value="1"/>
</dbReference>
<dbReference type="Gene3D" id="1.10.3210.10">
    <property type="entry name" value="Hypothetical protein af1432"/>
    <property type="match status" value="1"/>
</dbReference>
<dbReference type="InterPro" id="IPR003819">
    <property type="entry name" value="TauD/TfdA-like"/>
</dbReference>
<proteinExistence type="inferred from homology"/>
<dbReference type="InterPro" id="IPR010376">
    <property type="entry name" value="GBBH-like_N"/>
</dbReference>
<feature type="domain" description="HD" evidence="7">
    <location>
        <begin position="379"/>
        <end position="417"/>
    </location>
</feature>
<reference evidence="10 11" key="1">
    <citation type="submission" date="2024-09" db="EMBL/GenBank/DDBJ databases">
        <title>The Natural Products Discovery Center: Release of the First 8490 Sequenced Strains for Exploring Actinobacteria Biosynthetic Diversity.</title>
        <authorList>
            <person name="Kalkreuter E."/>
            <person name="Kautsar S.A."/>
            <person name="Yang D."/>
            <person name="Bader C.D."/>
            <person name="Teijaro C.N."/>
            <person name="Fluegel L."/>
            <person name="Davis C.M."/>
            <person name="Simpson J.R."/>
            <person name="Lauterbach L."/>
            <person name="Steele A.D."/>
            <person name="Gui C."/>
            <person name="Meng S."/>
            <person name="Li G."/>
            <person name="Viehrig K."/>
            <person name="Ye F."/>
            <person name="Su P."/>
            <person name="Kiefer A.F."/>
            <person name="Nichols A."/>
            <person name="Cepeda A.J."/>
            <person name="Yan W."/>
            <person name="Fan B."/>
            <person name="Jiang Y."/>
            <person name="Adhikari A."/>
            <person name="Zheng C.-J."/>
            <person name="Schuster L."/>
            <person name="Cowan T.M."/>
            <person name="Smanski M.J."/>
            <person name="Chevrette M.G."/>
            <person name="De Carvalho L.P.S."/>
            <person name="Shen B."/>
        </authorList>
    </citation>
    <scope>NUCLEOTIDE SEQUENCE [LARGE SCALE GENOMIC DNA]</scope>
    <source>
        <strain evidence="10 11">NPDC058753</strain>
    </source>
</reference>
<accession>A0ABW6GD79</accession>
<keyword evidence="11" id="KW-1185">Reference proteome</keyword>
<dbReference type="InterPro" id="IPR042098">
    <property type="entry name" value="TauD-like_sf"/>
</dbReference>
<evidence type="ECO:0000313" key="11">
    <source>
        <dbReference type="Proteomes" id="UP001599542"/>
    </source>
</evidence>
<keyword evidence="3" id="KW-0479">Metal-binding</keyword>
<dbReference type="Pfam" id="PF01966">
    <property type="entry name" value="HD"/>
    <property type="match status" value="1"/>
</dbReference>
<evidence type="ECO:0000256" key="4">
    <source>
        <dbReference type="ARBA" id="ARBA00022964"/>
    </source>
</evidence>
<comment type="cofactor">
    <cofactor evidence="1">
        <name>Fe(2+)</name>
        <dbReference type="ChEBI" id="CHEBI:29033"/>
    </cofactor>
</comment>